<name>A0ACA9PB08_9GLOM</name>
<feature type="non-terminal residue" evidence="1">
    <location>
        <position position="51"/>
    </location>
</feature>
<protein>
    <submittedName>
        <fullName evidence="1">7789_t:CDS:1</fullName>
    </submittedName>
</protein>
<evidence type="ECO:0000313" key="2">
    <source>
        <dbReference type="Proteomes" id="UP000789702"/>
    </source>
</evidence>
<dbReference type="EMBL" id="CAJVPU010025606">
    <property type="protein sequence ID" value="CAG8696824.1"/>
    <property type="molecule type" value="Genomic_DNA"/>
</dbReference>
<accession>A0ACA9PB08</accession>
<dbReference type="Proteomes" id="UP000789702">
    <property type="component" value="Unassembled WGS sequence"/>
</dbReference>
<organism evidence="1 2">
    <name type="scientific">Dentiscutata heterogama</name>
    <dbReference type="NCBI Taxonomy" id="1316150"/>
    <lineage>
        <taxon>Eukaryota</taxon>
        <taxon>Fungi</taxon>
        <taxon>Fungi incertae sedis</taxon>
        <taxon>Mucoromycota</taxon>
        <taxon>Glomeromycotina</taxon>
        <taxon>Glomeromycetes</taxon>
        <taxon>Diversisporales</taxon>
        <taxon>Gigasporaceae</taxon>
        <taxon>Dentiscutata</taxon>
    </lineage>
</organism>
<sequence length="51" mass="6062">RGHQKRLEEELGNLSKKIKKIILNYAALIENRPKEPHGKNKWKNKGNQEKR</sequence>
<reference evidence="1" key="1">
    <citation type="submission" date="2021-06" db="EMBL/GenBank/DDBJ databases">
        <authorList>
            <person name="Kallberg Y."/>
            <person name="Tangrot J."/>
            <person name="Rosling A."/>
        </authorList>
    </citation>
    <scope>NUCLEOTIDE SEQUENCE</scope>
    <source>
        <strain evidence="1">IL203A</strain>
    </source>
</reference>
<comment type="caution">
    <text evidence="1">The sequence shown here is derived from an EMBL/GenBank/DDBJ whole genome shotgun (WGS) entry which is preliminary data.</text>
</comment>
<keyword evidence="2" id="KW-1185">Reference proteome</keyword>
<gene>
    <name evidence="1" type="ORF">DHETER_LOCUS11552</name>
</gene>
<evidence type="ECO:0000313" key="1">
    <source>
        <dbReference type="EMBL" id="CAG8696824.1"/>
    </source>
</evidence>
<feature type="non-terminal residue" evidence="1">
    <location>
        <position position="1"/>
    </location>
</feature>
<proteinExistence type="predicted"/>